<reference evidence="2" key="4">
    <citation type="submission" date="2025-09" db="UniProtKB">
        <authorList>
            <consortium name="Ensembl"/>
        </authorList>
    </citation>
    <scope>IDENTIFICATION</scope>
</reference>
<reference evidence="2" key="3">
    <citation type="submission" date="2025-08" db="UniProtKB">
        <authorList>
            <consortium name="Ensembl"/>
        </authorList>
    </citation>
    <scope>IDENTIFICATION</scope>
</reference>
<evidence type="ECO:0000313" key="2">
    <source>
        <dbReference type="Ensembl" id="ENSCINP00000023980.2"/>
    </source>
</evidence>
<evidence type="ECO:0000256" key="1">
    <source>
        <dbReference type="SAM" id="MobiDB-lite"/>
    </source>
</evidence>
<reference evidence="2" key="2">
    <citation type="journal article" date="2008" name="Genome Biol.">
        <title>Improved genome assembly and evidence-based global gene model set for the chordate Ciona intestinalis: new insight into intron and operon populations.</title>
        <authorList>
            <person name="Satou Y."/>
            <person name="Mineta K."/>
            <person name="Ogasawara M."/>
            <person name="Sasakura Y."/>
            <person name="Shoguchi E."/>
            <person name="Ueno K."/>
            <person name="Yamada L."/>
            <person name="Matsumoto J."/>
            <person name="Wasserscheid J."/>
            <person name="Dewar K."/>
            <person name="Wiley G.B."/>
            <person name="Macmil S.L."/>
            <person name="Roe B.A."/>
            <person name="Zeller R.W."/>
            <person name="Hastings K.E."/>
            <person name="Lemaire P."/>
            <person name="Lindquist E."/>
            <person name="Endo T."/>
            <person name="Hotta K."/>
            <person name="Inaba K."/>
        </authorList>
    </citation>
    <scope>NUCLEOTIDE SEQUENCE [LARGE SCALE GENOMIC DNA]</scope>
    <source>
        <strain evidence="2">wild type</strain>
    </source>
</reference>
<keyword evidence="3" id="KW-1185">Reference proteome</keyword>
<feature type="region of interest" description="Disordered" evidence="1">
    <location>
        <begin position="1"/>
        <end position="132"/>
    </location>
</feature>
<dbReference type="AlphaFoldDB" id="F6RBG4"/>
<feature type="compositionally biased region" description="Basic and acidic residues" evidence="1">
    <location>
        <begin position="40"/>
        <end position="52"/>
    </location>
</feature>
<accession>F6RBG4</accession>
<proteinExistence type="predicted"/>
<feature type="compositionally biased region" description="Polar residues" evidence="1">
    <location>
        <begin position="1"/>
        <end position="15"/>
    </location>
</feature>
<dbReference type="Ensembl" id="ENSCINT00000024226.2">
    <property type="protein sequence ID" value="ENSCINP00000023980.2"/>
    <property type="gene ID" value="ENSCING00000012969.2"/>
</dbReference>
<dbReference type="EMBL" id="EAAA01002968">
    <property type="status" value="NOT_ANNOTATED_CDS"/>
    <property type="molecule type" value="Genomic_DNA"/>
</dbReference>
<dbReference type="Proteomes" id="UP000008144">
    <property type="component" value="Chromosome 9"/>
</dbReference>
<evidence type="ECO:0000313" key="3">
    <source>
        <dbReference type="Proteomes" id="UP000008144"/>
    </source>
</evidence>
<dbReference type="InParanoid" id="F6RBG4"/>
<organism evidence="2 3">
    <name type="scientific">Ciona intestinalis</name>
    <name type="common">Transparent sea squirt</name>
    <name type="synonym">Ascidia intestinalis</name>
    <dbReference type="NCBI Taxonomy" id="7719"/>
    <lineage>
        <taxon>Eukaryota</taxon>
        <taxon>Metazoa</taxon>
        <taxon>Chordata</taxon>
        <taxon>Tunicata</taxon>
        <taxon>Ascidiacea</taxon>
        <taxon>Phlebobranchia</taxon>
        <taxon>Cionidae</taxon>
        <taxon>Ciona</taxon>
    </lineage>
</organism>
<reference evidence="3" key="1">
    <citation type="journal article" date="2002" name="Science">
        <title>The draft genome of Ciona intestinalis: insights into chordate and vertebrate origins.</title>
        <authorList>
            <person name="Dehal P."/>
            <person name="Satou Y."/>
            <person name="Campbell R.K."/>
            <person name="Chapman J."/>
            <person name="Degnan B."/>
            <person name="De Tomaso A."/>
            <person name="Davidson B."/>
            <person name="Di Gregorio A."/>
            <person name="Gelpke M."/>
            <person name="Goodstein D.M."/>
            <person name="Harafuji N."/>
            <person name="Hastings K.E."/>
            <person name="Ho I."/>
            <person name="Hotta K."/>
            <person name="Huang W."/>
            <person name="Kawashima T."/>
            <person name="Lemaire P."/>
            <person name="Martinez D."/>
            <person name="Meinertzhagen I.A."/>
            <person name="Necula S."/>
            <person name="Nonaka M."/>
            <person name="Putnam N."/>
            <person name="Rash S."/>
            <person name="Saiga H."/>
            <person name="Satake M."/>
            <person name="Terry A."/>
            <person name="Yamada L."/>
            <person name="Wang H.G."/>
            <person name="Awazu S."/>
            <person name="Azumi K."/>
            <person name="Boore J."/>
            <person name="Branno M."/>
            <person name="Chin-Bow S."/>
            <person name="DeSantis R."/>
            <person name="Doyle S."/>
            <person name="Francino P."/>
            <person name="Keys D.N."/>
            <person name="Haga S."/>
            <person name="Hayashi H."/>
            <person name="Hino K."/>
            <person name="Imai K.S."/>
            <person name="Inaba K."/>
            <person name="Kano S."/>
            <person name="Kobayashi K."/>
            <person name="Kobayashi M."/>
            <person name="Lee B.I."/>
            <person name="Makabe K.W."/>
            <person name="Manohar C."/>
            <person name="Matassi G."/>
            <person name="Medina M."/>
            <person name="Mochizuki Y."/>
            <person name="Mount S."/>
            <person name="Morishita T."/>
            <person name="Miura S."/>
            <person name="Nakayama A."/>
            <person name="Nishizaka S."/>
            <person name="Nomoto H."/>
            <person name="Ohta F."/>
            <person name="Oishi K."/>
            <person name="Rigoutsos I."/>
            <person name="Sano M."/>
            <person name="Sasaki A."/>
            <person name="Sasakura Y."/>
            <person name="Shoguchi E."/>
            <person name="Shin-i T."/>
            <person name="Spagnuolo A."/>
            <person name="Stainier D."/>
            <person name="Suzuki M.M."/>
            <person name="Tassy O."/>
            <person name="Takatori N."/>
            <person name="Tokuoka M."/>
            <person name="Yagi K."/>
            <person name="Yoshizaki F."/>
            <person name="Wada S."/>
            <person name="Zhang C."/>
            <person name="Hyatt P.D."/>
            <person name="Larimer F."/>
            <person name="Detter C."/>
            <person name="Doggett N."/>
            <person name="Glavina T."/>
            <person name="Hawkins T."/>
            <person name="Richardson P."/>
            <person name="Lucas S."/>
            <person name="Kohara Y."/>
            <person name="Levine M."/>
            <person name="Satoh N."/>
            <person name="Rokhsar D.S."/>
        </authorList>
    </citation>
    <scope>NUCLEOTIDE SEQUENCE [LARGE SCALE GENOMIC DNA]</scope>
</reference>
<name>F6RBG4_CIOIN</name>
<feature type="compositionally biased region" description="Polar residues" evidence="1">
    <location>
        <begin position="119"/>
        <end position="132"/>
    </location>
</feature>
<feature type="compositionally biased region" description="Polar residues" evidence="1">
    <location>
        <begin position="58"/>
        <end position="72"/>
    </location>
</feature>
<sequence>AIQSISGNAETTSSAARYIPSQPEHFSVSCASPVPVVTRQGHEAPHKEEWNPLRRQSADASSNSPSITQRTCPTPVPTAPHKLAEVQVENEPSYFQTERAPSRSETFNSDTPPYYECCETTTPASGSITPSQLRDALKTQDEQYQHPVVESAGPENQSSVTFSSLPLSVPPSGNVLPQPETDVTNKKVMAMERQLASLTGMVESIITSTDGVQTNKPEPPY</sequence>
<dbReference type="HOGENOM" id="CLU_1253130_0_0_1"/>
<protein>
    <submittedName>
        <fullName evidence="2">Uncharacterized protein</fullName>
    </submittedName>
</protein>